<evidence type="ECO:0000256" key="1">
    <source>
        <dbReference type="SAM" id="Phobius"/>
    </source>
</evidence>
<organism evidence="2 3">
    <name type="scientific">Prescottella agglutinans</name>
    <dbReference type="NCBI Taxonomy" id="1644129"/>
    <lineage>
        <taxon>Bacteria</taxon>
        <taxon>Bacillati</taxon>
        <taxon>Actinomycetota</taxon>
        <taxon>Actinomycetes</taxon>
        <taxon>Mycobacteriales</taxon>
        <taxon>Nocardiaceae</taxon>
        <taxon>Prescottella</taxon>
    </lineage>
</organism>
<dbReference type="Proteomes" id="UP000286208">
    <property type="component" value="Unassembled WGS sequence"/>
</dbReference>
<feature type="transmembrane region" description="Helical" evidence="1">
    <location>
        <begin position="51"/>
        <end position="73"/>
    </location>
</feature>
<comment type="caution">
    <text evidence="2">The sequence shown here is derived from an EMBL/GenBank/DDBJ whole genome shotgun (WGS) entry which is preliminary data.</text>
</comment>
<keyword evidence="1" id="KW-1133">Transmembrane helix</keyword>
<dbReference type="OrthoDB" id="4775022at2"/>
<feature type="transmembrane region" description="Helical" evidence="1">
    <location>
        <begin position="25"/>
        <end position="45"/>
    </location>
</feature>
<evidence type="ECO:0000313" key="3">
    <source>
        <dbReference type="Proteomes" id="UP000286208"/>
    </source>
</evidence>
<evidence type="ECO:0008006" key="4">
    <source>
        <dbReference type="Google" id="ProtNLM"/>
    </source>
</evidence>
<name>A0A438BC65_9NOCA</name>
<keyword evidence="1" id="KW-0472">Membrane</keyword>
<dbReference type="EMBL" id="RKLP01000009">
    <property type="protein sequence ID" value="RVW08325.1"/>
    <property type="molecule type" value="Genomic_DNA"/>
</dbReference>
<sequence>MGSVTSTPEPYSSDPTAALRRGLRYGVLGLLALAVVSAIIASLFAGTAGLWGALLGAAVGGGFILCTALAVLLTAKLPAVTAGAVLLGSWLLKMILAITVLAILDPLDFYNRQAMVIVIVLSLVIVLGAETYGVLQTKVPYVTPTESDEDSGTA</sequence>
<gene>
    <name evidence="2" type="ORF">EGT67_18190</name>
</gene>
<feature type="transmembrane region" description="Helical" evidence="1">
    <location>
        <begin position="110"/>
        <end position="129"/>
    </location>
</feature>
<evidence type="ECO:0000313" key="2">
    <source>
        <dbReference type="EMBL" id="RVW08325.1"/>
    </source>
</evidence>
<accession>A0A438BC65</accession>
<dbReference type="RefSeq" id="WP_127917489.1">
    <property type="nucleotide sequence ID" value="NZ_RKLP01000009.1"/>
</dbReference>
<protein>
    <recommendedName>
        <fullName evidence="4">ATP synthase protein I</fullName>
    </recommendedName>
</protein>
<reference evidence="2 3" key="1">
    <citation type="submission" date="2018-11" db="EMBL/GenBank/DDBJ databases">
        <title>Rhodococcus spongicola sp. nov. and Rhodococcus xishaensis sp. nov. from marine sponges.</title>
        <authorList>
            <person name="Li L."/>
            <person name="Lin H.W."/>
        </authorList>
    </citation>
    <scope>NUCLEOTIDE SEQUENCE [LARGE SCALE GENOMIC DNA]</scope>
    <source>
        <strain evidence="2 3">CCTCC AB2014297</strain>
    </source>
</reference>
<proteinExistence type="predicted"/>
<feature type="transmembrane region" description="Helical" evidence="1">
    <location>
        <begin position="80"/>
        <end position="104"/>
    </location>
</feature>
<dbReference type="AlphaFoldDB" id="A0A438BC65"/>
<keyword evidence="3" id="KW-1185">Reference proteome</keyword>
<keyword evidence="1" id="KW-0812">Transmembrane</keyword>